<gene>
    <name evidence="2" type="ORF">MSPICULIGERA_LOCUS19098</name>
</gene>
<evidence type="ECO:0000313" key="3">
    <source>
        <dbReference type="Proteomes" id="UP001177023"/>
    </source>
</evidence>
<sequence length="543" mass="61235">MASRREGSAEEDERFPLSESSKKAHDAHLSRLQSFVVPEKGKDDDVDTRIETLDPYSRFRRGLLLSVRPNEPQRRRVLWESLGLCDPDYYVLVAVHIFKNTTGTLNETEALNANTGLSKDLEIVRLLAQICSHIRSLIGIKAWHEATSICWNLAHAAGPADATNEPSKALPDLSQTKEKVRETAQRLKVEDMVDTNAILIEGRKNLTHFKLEVQAPKEFFADAEPSTSGSNSRIRLGVILQSVRDLFDEGATMAKALLELIEAVEQFELVGQILEFRNELRQQAKGAKLESYKNSRMAEPKAQENPNVGQSIVVQSSSQAELKKEIRREQKRNKRDMSRIQNAFGEDELLELELAQKEQLRERQRELAMLKWGPTIVAGQQPKEVSPFVFDSQRDSQSALVISGNSVRRLRKAERDPVDRLRAGVQDPRKLADLRADGCRQDEHSDARHSQYDPPASEALGKRLAPLGVKDFSRIDWKYAADKEGPSGDADVVTRKTGDDTLTSFVKLLIIDEVHLLHDDRGPVIEKIVAWRLRQASFKSFAL</sequence>
<reference evidence="2" key="1">
    <citation type="submission" date="2023-06" db="EMBL/GenBank/DDBJ databases">
        <authorList>
            <person name="Delattre M."/>
        </authorList>
    </citation>
    <scope>NUCLEOTIDE SEQUENCE</scope>
    <source>
        <strain evidence="2">AF72</strain>
    </source>
</reference>
<feature type="compositionally biased region" description="Basic and acidic residues" evidence="1">
    <location>
        <begin position="1"/>
        <end position="29"/>
    </location>
</feature>
<evidence type="ECO:0000313" key="2">
    <source>
        <dbReference type="EMBL" id="CAJ0580924.1"/>
    </source>
</evidence>
<name>A0AA36G6A3_9BILA</name>
<feature type="compositionally biased region" description="Basic and acidic residues" evidence="1">
    <location>
        <begin position="435"/>
        <end position="451"/>
    </location>
</feature>
<dbReference type="Gene3D" id="3.40.50.300">
    <property type="entry name" value="P-loop containing nucleotide triphosphate hydrolases"/>
    <property type="match status" value="1"/>
</dbReference>
<dbReference type="Proteomes" id="UP001177023">
    <property type="component" value="Unassembled WGS sequence"/>
</dbReference>
<evidence type="ECO:0008006" key="4">
    <source>
        <dbReference type="Google" id="ProtNLM"/>
    </source>
</evidence>
<dbReference type="EMBL" id="CATQJA010002662">
    <property type="protein sequence ID" value="CAJ0580924.1"/>
    <property type="molecule type" value="Genomic_DNA"/>
</dbReference>
<protein>
    <recommendedName>
        <fullName evidence="4">Helicase ATP-binding domain-containing protein</fullName>
    </recommendedName>
</protein>
<dbReference type="InterPro" id="IPR027417">
    <property type="entry name" value="P-loop_NTPase"/>
</dbReference>
<proteinExistence type="predicted"/>
<dbReference type="AlphaFoldDB" id="A0AA36G6A3"/>
<feature type="region of interest" description="Disordered" evidence="1">
    <location>
        <begin position="435"/>
        <end position="458"/>
    </location>
</feature>
<evidence type="ECO:0000256" key="1">
    <source>
        <dbReference type="SAM" id="MobiDB-lite"/>
    </source>
</evidence>
<comment type="caution">
    <text evidence="2">The sequence shown here is derived from an EMBL/GenBank/DDBJ whole genome shotgun (WGS) entry which is preliminary data.</text>
</comment>
<keyword evidence="3" id="KW-1185">Reference proteome</keyword>
<feature type="region of interest" description="Disordered" evidence="1">
    <location>
        <begin position="1"/>
        <end position="30"/>
    </location>
</feature>
<accession>A0AA36G6A3</accession>
<organism evidence="2 3">
    <name type="scientific">Mesorhabditis spiculigera</name>
    <dbReference type="NCBI Taxonomy" id="96644"/>
    <lineage>
        <taxon>Eukaryota</taxon>
        <taxon>Metazoa</taxon>
        <taxon>Ecdysozoa</taxon>
        <taxon>Nematoda</taxon>
        <taxon>Chromadorea</taxon>
        <taxon>Rhabditida</taxon>
        <taxon>Rhabditina</taxon>
        <taxon>Rhabditomorpha</taxon>
        <taxon>Rhabditoidea</taxon>
        <taxon>Rhabditidae</taxon>
        <taxon>Mesorhabditinae</taxon>
        <taxon>Mesorhabditis</taxon>
    </lineage>
</organism>
<feature type="non-terminal residue" evidence="2">
    <location>
        <position position="543"/>
    </location>
</feature>